<keyword evidence="2" id="KW-1185">Reference proteome</keyword>
<gene>
    <name evidence="1" type="ORF">EKH77_16345</name>
</gene>
<dbReference type="GO" id="GO:0019748">
    <property type="term" value="P:secondary metabolic process"/>
    <property type="evidence" value="ECO:0007669"/>
    <property type="project" value="InterPro"/>
</dbReference>
<sequence length="311" mass="33350">MRAASRITVPARLVEYHEDASEGEGGPEWIAALPDLAADFLDRWGLRVDGPAAHGVVALVLPVRRADGSPAALKLQPVTEESVGEAPALRAWAGAGAVELLDHDPESGTLLLERLDAGRSLQDVPDAEAALLSLTALLGRLLEAPAPAGLRTLGAVAGAMLEDVPRALPALSDAAERALLLDCAAAVREVVGEPGDRLLHWDLHYENVLAPLPGTDRGAWLAIDPKPLVGDPGFDLMPALDNRWEDIVATGDVTRAVRRRFDLMTDLLGLDRERAARWTLARALQNSLWDVEDGETRLQPEQIAIVRALRV</sequence>
<dbReference type="GO" id="GO:0016773">
    <property type="term" value="F:phosphotransferase activity, alcohol group as acceptor"/>
    <property type="evidence" value="ECO:0007669"/>
    <property type="project" value="InterPro"/>
</dbReference>
<dbReference type="SUPFAM" id="SSF56112">
    <property type="entry name" value="Protein kinase-like (PK-like)"/>
    <property type="match status" value="1"/>
</dbReference>
<keyword evidence="1" id="KW-0808">Transferase</keyword>
<organism evidence="1 2">
    <name type="scientific">Streptomyces luteoverticillatus</name>
    <name type="common">Streptoverticillium luteoverticillatus</name>
    <dbReference type="NCBI Taxonomy" id="66425"/>
    <lineage>
        <taxon>Bacteria</taxon>
        <taxon>Bacillati</taxon>
        <taxon>Actinomycetota</taxon>
        <taxon>Actinomycetes</taxon>
        <taxon>Kitasatosporales</taxon>
        <taxon>Streptomycetaceae</taxon>
        <taxon>Streptomyces</taxon>
    </lineage>
</organism>
<accession>A0A3S9PJR0</accession>
<evidence type="ECO:0000313" key="1">
    <source>
        <dbReference type="EMBL" id="AZQ72581.1"/>
    </source>
</evidence>
<dbReference type="RefSeq" id="WP_126915100.1">
    <property type="nucleotide sequence ID" value="NZ_CP034587.1"/>
</dbReference>
<dbReference type="InterPro" id="IPR006748">
    <property type="entry name" value="NH2Glyco/OHUrea_AB-resist_kin"/>
</dbReference>
<dbReference type="EMBL" id="CP034587">
    <property type="protein sequence ID" value="AZQ72581.1"/>
    <property type="molecule type" value="Genomic_DNA"/>
</dbReference>
<reference evidence="1 2" key="1">
    <citation type="submission" date="2018-12" db="EMBL/GenBank/DDBJ databases">
        <title>The whole draft genome of Streptomyce luteoverticillatus CGMCC 15060.</title>
        <authorList>
            <person name="Feng Z."/>
            <person name="Chen G."/>
            <person name="Zhang J."/>
            <person name="Zhu H."/>
            <person name="Yu X."/>
            <person name="Zhang W."/>
            <person name="Zhang X."/>
        </authorList>
    </citation>
    <scope>NUCLEOTIDE SEQUENCE [LARGE SCALE GENOMIC DNA]</scope>
    <source>
        <strain evidence="1 2">CGMCC 15060</strain>
    </source>
</reference>
<name>A0A3S9PJR0_STRLT</name>
<dbReference type="OrthoDB" id="3638028at2"/>
<evidence type="ECO:0000313" key="2">
    <source>
        <dbReference type="Proteomes" id="UP000267900"/>
    </source>
</evidence>
<dbReference type="AlphaFoldDB" id="A0A3S9PJR0"/>
<dbReference type="Pfam" id="PF04655">
    <property type="entry name" value="APH_6_hur"/>
    <property type="match status" value="1"/>
</dbReference>
<dbReference type="InterPro" id="IPR011009">
    <property type="entry name" value="Kinase-like_dom_sf"/>
</dbReference>
<dbReference type="Proteomes" id="UP000267900">
    <property type="component" value="Chromosome"/>
</dbReference>
<protein>
    <submittedName>
        <fullName evidence="1">Hydroxyurea phosphotransferase</fullName>
    </submittedName>
</protein>
<proteinExistence type="predicted"/>